<reference evidence="2" key="1">
    <citation type="journal article" date="2019" name="Int. J. Syst. Evol. Microbiol.">
        <title>The Global Catalogue of Microorganisms (GCM) 10K type strain sequencing project: providing services to taxonomists for standard genome sequencing and annotation.</title>
        <authorList>
            <consortium name="The Broad Institute Genomics Platform"/>
            <consortium name="The Broad Institute Genome Sequencing Center for Infectious Disease"/>
            <person name="Wu L."/>
            <person name="Ma J."/>
        </authorList>
    </citation>
    <scope>NUCLEOTIDE SEQUENCE [LARGE SCALE GENOMIC DNA]</scope>
    <source>
        <strain evidence="2">TISTR 1906</strain>
    </source>
</reference>
<accession>A0ABW5URX5</accession>
<sequence length="521" mass="55364">MWYRTGAINVTAGSNIVTGVGTSWLGLVLAGEGLDAPDGRVYEIAEVINNKQLTLTGNYLGATAAGAAYQIIPNASMTKVLTQRVNLLLSSYETELPKAFDRANHTGGFNGFGASNDMRNGTVLPASSPPSAFVGKGTIIGLAAGSEIGLGALNFGIFRCDAQWTDYTAGWGITRSFESGGRRFVSSAFSSNAWTAWKETTPISQLIDSANWSDFISKMWNFGSGYYRSNTAGVAQTYAAGFFSKTSDTWAFMSVGHQDGVPYFLSGVYEDIAVGTWKSFSMGTAARRDVQTAVSDDTAGRVMTVGAFGLGGNAVPLLGDVDLNTANLRTGLYYSNGSKSGPGYAAGVGGYYGWIRVEDISPGQYTFQTAFDASGRKWHRYRYAGNWAPWVPVYDGRSVVAPVDSVTQGGVVEYGSNANGTYTKFVGGLLICRHSAALNFFNASNLGVNWTYPSAFIDTPFVTGNVLQKNSAVLGTSKLFEVQAYSVASSSAAVSCLNTGNFVSGDETKGDMQLLAIGRWK</sequence>
<dbReference type="RefSeq" id="WP_066482084.1">
    <property type="nucleotide sequence ID" value="NZ_BCNT01000017.1"/>
</dbReference>
<gene>
    <name evidence="1" type="ORF">ACFSW6_16440</name>
</gene>
<dbReference type="CDD" id="cd19958">
    <property type="entry name" value="pyocin_knob"/>
    <property type="match status" value="1"/>
</dbReference>
<evidence type="ECO:0000313" key="2">
    <source>
        <dbReference type="Proteomes" id="UP001597463"/>
    </source>
</evidence>
<evidence type="ECO:0000313" key="1">
    <source>
        <dbReference type="EMBL" id="MFD2755664.1"/>
    </source>
</evidence>
<proteinExistence type="predicted"/>
<dbReference type="EMBL" id="JBHUMV010000007">
    <property type="protein sequence ID" value="MFD2755664.1"/>
    <property type="molecule type" value="Genomic_DNA"/>
</dbReference>
<keyword evidence="2" id="KW-1185">Reference proteome</keyword>
<comment type="caution">
    <text evidence="1">The sequence shown here is derived from an EMBL/GenBank/DDBJ whole genome shotgun (WGS) entry which is preliminary data.</text>
</comment>
<organism evidence="1 2">
    <name type="scientific">Comamonas terrae</name>
    <dbReference type="NCBI Taxonomy" id="673548"/>
    <lineage>
        <taxon>Bacteria</taxon>
        <taxon>Pseudomonadati</taxon>
        <taxon>Pseudomonadota</taxon>
        <taxon>Betaproteobacteria</taxon>
        <taxon>Burkholderiales</taxon>
        <taxon>Comamonadaceae</taxon>
        <taxon>Comamonas</taxon>
    </lineage>
</organism>
<dbReference type="Proteomes" id="UP001597463">
    <property type="component" value="Unassembled WGS sequence"/>
</dbReference>
<protein>
    <submittedName>
        <fullName evidence="1">Pyocin knob domain-containing protein</fullName>
    </submittedName>
</protein>
<name>A0ABW5URX5_9BURK</name>